<keyword evidence="2" id="KW-0342">GTP-binding</keyword>
<accession>A0A919TPW6</accession>
<dbReference type="InterPro" id="IPR035649">
    <property type="entry name" value="EFG_V"/>
</dbReference>
<dbReference type="PRINTS" id="PR00315">
    <property type="entry name" value="ELONGATNFCT"/>
</dbReference>
<dbReference type="InterPro" id="IPR009000">
    <property type="entry name" value="Transl_B-barrel_sf"/>
</dbReference>
<dbReference type="InterPro" id="IPR009022">
    <property type="entry name" value="EFG_III"/>
</dbReference>
<evidence type="ECO:0000256" key="1">
    <source>
        <dbReference type="ARBA" id="ARBA00022741"/>
    </source>
</evidence>
<keyword evidence="6" id="KW-1185">Reference proteome</keyword>
<dbReference type="InterPro" id="IPR035647">
    <property type="entry name" value="EFG_III/V"/>
</dbReference>
<evidence type="ECO:0000256" key="2">
    <source>
        <dbReference type="ARBA" id="ARBA00023134"/>
    </source>
</evidence>
<dbReference type="NCBIfam" id="NF009377">
    <property type="entry name" value="PRK12740.1-1"/>
    <property type="match status" value="1"/>
</dbReference>
<dbReference type="Gene3D" id="3.30.230.10">
    <property type="match status" value="1"/>
</dbReference>
<dbReference type="SUPFAM" id="SSF54211">
    <property type="entry name" value="Ribosomal protein S5 domain 2-like"/>
    <property type="match status" value="1"/>
</dbReference>
<evidence type="ECO:0000313" key="6">
    <source>
        <dbReference type="Proteomes" id="UP000623608"/>
    </source>
</evidence>
<dbReference type="Gene3D" id="2.40.30.10">
    <property type="entry name" value="Translation factors"/>
    <property type="match status" value="1"/>
</dbReference>
<dbReference type="GO" id="GO:0005525">
    <property type="term" value="F:GTP binding"/>
    <property type="evidence" value="ECO:0007669"/>
    <property type="project" value="UniProtKB-KW"/>
</dbReference>
<dbReference type="SUPFAM" id="SSF54980">
    <property type="entry name" value="EF-G C-terminal domain-like"/>
    <property type="match status" value="2"/>
</dbReference>
<dbReference type="SMART" id="SM00889">
    <property type="entry name" value="EFG_IV"/>
    <property type="match status" value="1"/>
</dbReference>
<dbReference type="PANTHER" id="PTHR43261">
    <property type="entry name" value="TRANSLATION ELONGATION FACTOR G-RELATED"/>
    <property type="match status" value="1"/>
</dbReference>
<organism evidence="5 6">
    <name type="scientific">Paractinoplanes tereljensis</name>
    <dbReference type="NCBI Taxonomy" id="571912"/>
    <lineage>
        <taxon>Bacteria</taxon>
        <taxon>Bacillati</taxon>
        <taxon>Actinomycetota</taxon>
        <taxon>Actinomycetes</taxon>
        <taxon>Micromonosporales</taxon>
        <taxon>Micromonosporaceae</taxon>
        <taxon>Paractinoplanes</taxon>
    </lineage>
</organism>
<dbReference type="Gene3D" id="3.30.70.870">
    <property type="entry name" value="Elongation Factor G (Translational Gtpase), domain 3"/>
    <property type="match status" value="1"/>
</dbReference>
<dbReference type="Pfam" id="PF22042">
    <property type="entry name" value="EF-G_D2"/>
    <property type="match status" value="1"/>
</dbReference>
<dbReference type="AlphaFoldDB" id="A0A919TPW6"/>
<dbReference type="NCBIfam" id="TIGR00231">
    <property type="entry name" value="small_GTP"/>
    <property type="match status" value="1"/>
</dbReference>
<dbReference type="PROSITE" id="PS51722">
    <property type="entry name" value="G_TR_2"/>
    <property type="match status" value="1"/>
</dbReference>
<dbReference type="FunFam" id="3.30.70.240:FF:000001">
    <property type="entry name" value="Elongation factor G"/>
    <property type="match status" value="1"/>
</dbReference>
<feature type="domain" description="Tr-type G" evidence="4">
    <location>
        <begin position="22"/>
        <end position="298"/>
    </location>
</feature>
<keyword evidence="1" id="KW-0547">Nucleotide-binding</keyword>
<dbReference type="Pfam" id="PF03764">
    <property type="entry name" value="EFG_IV"/>
    <property type="match status" value="1"/>
</dbReference>
<dbReference type="SUPFAM" id="SSF52540">
    <property type="entry name" value="P-loop containing nucleoside triphosphate hydrolases"/>
    <property type="match status" value="1"/>
</dbReference>
<evidence type="ECO:0000256" key="3">
    <source>
        <dbReference type="ARBA" id="ARBA00073322"/>
    </source>
</evidence>
<evidence type="ECO:0000259" key="4">
    <source>
        <dbReference type="PROSITE" id="PS51722"/>
    </source>
</evidence>
<protein>
    <recommendedName>
        <fullName evidence="3">Elongation factor G-like protein</fullName>
    </recommendedName>
</protein>
<dbReference type="EMBL" id="BOMY01000002">
    <property type="protein sequence ID" value="GIF17539.1"/>
    <property type="molecule type" value="Genomic_DNA"/>
</dbReference>
<dbReference type="InterPro" id="IPR047872">
    <property type="entry name" value="EFG_IV"/>
</dbReference>
<dbReference type="Pfam" id="PF00679">
    <property type="entry name" value="EFG_C"/>
    <property type="match status" value="1"/>
</dbReference>
<dbReference type="InterPro" id="IPR005225">
    <property type="entry name" value="Small_GTP-bd"/>
</dbReference>
<dbReference type="FunFam" id="2.40.30.10:FF:000151">
    <property type="entry name" value="Translation elongation factor EF-G"/>
    <property type="match status" value="1"/>
</dbReference>
<dbReference type="Pfam" id="PF14492">
    <property type="entry name" value="EFG_III"/>
    <property type="match status" value="1"/>
</dbReference>
<dbReference type="InterPro" id="IPR053905">
    <property type="entry name" value="EF-G-like_DII"/>
</dbReference>
<dbReference type="GO" id="GO:0032790">
    <property type="term" value="P:ribosome disassembly"/>
    <property type="evidence" value="ECO:0007669"/>
    <property type="project" value="TreeGrafter"/>
</dbReference>
<dbReference type="CDD" id="cd01434">
    <property type="entry name" value="EFG_mtEFG1_IV"/>
    <property type="match status" value="1"/>
</dbReference>
<dbReference type="InterPro" id="IPR005517">
    <property type="entry name" value="Transl_elong_EFG/EF2_IV"/>
</dbReference>
<dbReference type="GO" id="GO:0003746">
    <property type="term" value="F:translation elongation factor activity"/>
    <property type="evidence" value="ECO:0007669"/>
    <property type="project" value="UniProtKB-KW"/>
</dbReference>
<dbReference type="Proteomes" id="UP000623608">
    <property type="component" value="Unassembled WGS sequence"/>
</dbReference>
<dbReference type="SUPFAM" id="SSF50447">
    <property type="entry name" value="Translation proteins"/>
    <property type="match status" value="1"/>
</dbReference>
<dbReference type="SMART" id="SM00838">
    <property type="entry name" value="EFG_C"/>
    <property type="match status" value="1"/>
</dbReference>
<name>A0A919TPW6_9ACTN</name>
<dbReference type="NCBIfam" id="NF009381">
    <property type="entry name" value="PRK12740.1-5"/>
    <property type="match status" value="1"/>
</dbReference>
<sequence length="719" mass="76201">MAQKTSEKGLNGAAAPVVTEPGRVRNVVLVGHSGSGKTTLVEALLAATGTIPRAGTVTDGTTVSDHDPAAVRQQRSVALACAPLVHQDVKINLLDTPGYADFVGELRAGLRAADAALFVVSAVDGIDEATTALWEECAAVGMPRAVAITRLDHPRADYDGTLEDCQEAFGENVMPTYQPMLGDDGQSIAGLLGLVTLRVLDYSEGYPPRVGEAEPEHLNPIADDRNTLIEGIIAESEDETLMDRYLSGELVSTDTVMTDLEKAVAKGNFYPVIPVCSATGVGLDALLDGLVSAAPSPLEHDLPVVTGVDGSPRPPLVCDPAGPLVAEVVKTTIDRHVGRVSLVRVFSGTLKPEQVLHVSGHGLAERGHPDHDADERVAHVYSPLGSQLREVPYCVAGDICAITKSGSAETGDTLSGKEQPLLIEPWTMPEPLLPIAVVAKTRSDEDALAKNLGRLVAGDPTLRLERNVETHQLVLWTMGESHADVVLDRLRSGGVELDTEPVKVPLRETFGATAKAQGRHVKQSGGHGQYAVCHIQVEPLPRGSGFEFVDKVVGGAVPHNYIPSVEKGVRSQLERGLVSGYPVVDLRVTLFDGKAHSVDSSDAAFQTAGALALREAAAAGQVTLLEPIDEIAVRVPENYVGAVMSDLSGRRGRPLGSESEPDGVHSLVRAEVPATELIRYAVELRALSSGSGTFTRTYIRHEPMPLHLAEAVRKEHSAK</sequence>
<dbReference type="CDD" id="cd03713">
    <property type="entry name" value="EFG_mtEFG_C"/>
    <property type="match status" value="1"/>
</dbReference>
<dbReference type="GO" id="GO:0003924">
    <property type="term" value="F:GTPase activity"/>
    <property type="evidence" value="ECO:0007669"/>
    <property type="project" value="InterPro"/>
</dbReference>
<proteinExistence type="predicted"/>
<dbReference type="InterPro" id="IPR000795">
    <property type="entry name" value="T_Tr_GTP-bd_dom"/>
</dbReference>
<dbReference type="FunFam" id="3.30.230.10:FF:000003">
    <property type="entry name" value="Elongation factor G"/>
    <property type="match status" value="1"/>
</dbReference>
<comment type="caution">
    <text evidence="5">The sequence shown here is derived from an EMBL/GenBank/DDBJ whole genome shotgun (WGS) entry which is preliminary data.</text>
</comment>
<keyword evidence="5" id="KW-0648">Protein biosynthesis</keyword>
<dbReference type="Gene3D" id="3.30.70.240">
    <property type="match status" value="1"/>
</dbReference>
<keyword evidence="5" id="KW-0251">Elongation factor</keyword>
<dbReference type="Pfam" id="PF00009">
    <property type="entry name" value="GTP_EFTU"/>
    <property type="match status" value="1"/>
</dbReference>
<evidence type="ECO:0000313" key="5">
    <source>
        <dbReference type="EMBL" id="GIF17539.1"/>
    </source>
</evidence>
<dbReference type="InterPro" id="IPR020568">
    <property type="entry name" value="Ribosomal_Su5_D2-typ_SF"/>
</dbReference>
<dbReference type="CDD" id="cd04170">
    <property type="entry name" value="EF-G_bact"/>
    <property type="match status" value="1"/>
</dbReference>
<dbReference type="InterPro" id="IPR014721">
    <property type="entry name" value="Ribsml_uS5_D2-typ_fold_subgr"/>
</dbReference>
<dbReference type="PANTHER" id="PTHR43261:SF6">
    <property type="entry name" value="ELONGATION FACTOR G-LIKE PROTEIN"/>
    <property type="match status" value="1"/>
</dbReference>
<dbReference type="InterPro" id="IPR027417">
    <property type="entry name" value="P-loop_NTPase"/>
</dbReference>
<gene>
    <name evidence="5" type="primary">fusA_1</name>
    <name evidence="5" type="ORF">Ate02nite_02690</name>
</gene>
<reference evidence="5" key="1">
    <citation type="submission" date="2021-01" db="EMBL/GenBank/DDBJ databases">
        <title>Whole genome shotgun sequence of Actinoplanes tereljensis NBRC 105297.</title>
        <authorList>
            <person name="Komaki H."/>
            <person name="Tamura T."/>
        </authorList>
    </citation>
    <scope>NUCLEOTIDE SEQUENCE</scope>
    <source>
        <strain evidence="5">NBRC 105297</strain>
    </source>
</reference>
<dbReference type="Gene3D" id="3.40.50.300">
    <property type="entry name" value="P-loop containing nucleotide triphosphate hydrolases"/>
    <property type="match status" value="1"/>
</dbReference>
<dbReference type="InterPro" id="IPR041095">
    <property type="entry name" value="EFG_II"/>
</dbReference>
<dbReference type="CDD" id="cd16262">
    <property type="entry name" value="EFG_III"/>
    <property type="match status" value="1"/>
</dbReference>
<dbReference type="InterPro" id="IPR000640">
    <property type="entry name" value="EFG_V-like"/>
</dbReference>
<dbReference type="RefSeq" id="WP_203798885.1">
    <property type="nucleotide sequence ID" value="NZ_BOMY01000002.1"/>
</dbReference>